<evidence type="ECO:0000313" key="14">
    <source>
        <dbReference type="Proteomes" id="UP001642540"/>
    </source>
</evidence>
<accession>A0ABP1RQD6</accession>
<keyword evidence="10" id="KW-0456">Lyase</keyword>
<keyword evidence="8 11" id="KW-0694">RNA-binding</keyword>
<keyword evidence="7 11" id="KW-0378">Hydrolase</keyword>
<comment type="cofactor">
    <cofactor evidence="1 11">
        <name>Mn(2+)</name>
        <dbReference type="ChEBI" id="CHEBI:29035"/>
    </cofactor>
</comment>
<name>A0ABP1RQD6_9HEXA</name>
<reference evidence="13 14" key="1">
    <citation type="submission" date="2024-08" db="EMBL/GenBank/DDBJ databases">
        <authorList>
            <person name="Cucini C."/>
            <person name="Frati F."/>
        </authorList>
    </citation>
    <scope>NUCLEOTIDE SEQUENCE [LARGE SCALE GENOMIC DNA]</scope>
</reference>
<evidence type="ECO:0000256" key="9">
    <source>
        <dbReference type="ARBA" id="ARBA00023211"/>
    </source>
</evidence>
<evidence type="ECO:0000256" key="7">
    <source>
        <dbReference type="ARBA" id="ARBA00022801"/>
    </source>
</evidence>
<dbReference type="InterPro" id="IPR018998">
    <property type="entry name" value="EndoU_C"/>
</dbReference>
<dbReference type="InterPro" id="IPR037227">
    <property type="entry name" value="EndoU-like"/>
</dbReference>
<dbReference type="Pfam" id="PF09412">
    <property type="entry name" value="XendoU"/>
    <property type="match status" value="1"/>
</dbReference>
<proteinExistence type="inferred from homology"/>
<evidence type="ECO:0000256" key="4">
    <source>
        <dbReference type="ARBA" id="ARBA00022722"/>
    </source>
</evidence>
<protein>
    <recommendedName>
        <fullName evidence="12">EndoU domain-containing protein</fullName>
    </recommendedName>
</protein>
<dbReference type="EMBL" id="CAXLJM020000094">
    <property type="protein sequence ID" value="CAL8132900.1"/>
    <property type="molecule type" value="Genomic_DNA"/>
</dbReference>
<sequence>MRMDSINNAAQDVVVNHPYQSGRPLLTVSPNAYSKLTISQLRGLHGMYHANISIEENFSTAEQTMLDTFIETIFNTPIMQEATNFLTTNNITFKYEDFKIIWFQHFSRNGPDGKNGSSGFEHVFMGELRDGCPVLGFHNWLYFAEEENALPSRIQYVRTNTHTVLNPMSGSVIQNSFRWNKLGAWINKNVASSFIGTSPELEFALYTVCFYARPNGLCPVNFYENRFNLRTFEIRRGTQTFVATAHPVLS</sequence>
<evidence type="ECO:0000256" key="6">
    <source>
        <dbReference type="ARBA" id="ARBA00022759"/>
    </source>
</evidence>
<evidence type="ECO:0000313" key="13">
    <source>
        <dbReference type="EMBL" id="CAL8132900.1"/>
    </source>
</evidence>
<evidence type="ECO:0000256" key="3">
    <source>
        <dbReference type="ARBA" id="ARBA00011245"/>
    </source>
</evidence>
<evidence type="ECO:0000256" key="11">
    <source>
        <dbReference type="RuleBase" id="RU367085"/>
    </source>
</evidence>
<evidence type="ECO:0000256" key="5">
    <source>
        <dbReference type="ARBA" id="ARBA00022723"/>
    </source>
</evidence>
<dbReference type="SUPFAM" id="SSF142877">
    <property type="entry name" value="EndoU-like"/>
    <property type="match status" value="1"/>
</dbReference>
<evidence type="ECO:0000256" key="2">
    <source>
        <dbReference type="ARBA" id="ARBA00010168"/>
    </source>
</evidence>
<keyword evidence="5 11" id="KW-0479">Metal-binding</keyword>
<feature type="domain" description="EndoU" evidence="12">
    <location>
        <begin position="1"/>
        <end position="250"/>
    </location>
</feature>
<dbReference type="InterPro" id="IPR039787">
    <property type="entry name" value="ENDOU"/>
</dbReference>
<dbReference type="PANTHER" id="PTHR12439">
    <property type="entry name" value="PLACENTAL PROTEIN 11-RELATED"/>
    <property type="match status" value="1"/>
</dbReference>
<comment type="caution">
    <text evidence="13">The sequence shown here is derived from an EMBL/GenBank/DDBJ whole genome shotgun (WGS) entry which is preliminary data.</text>
</comment>
<keyword evidence="4 11" id="KW-0540">Nuclease</keyword>
<dbReference type="CDD" id="cd21159">
    <property type="entry name" value="XendoU"/>
    <property type="match status" value="1"/>
</dbReference>
<evidence type="ECO:0000259" key="12">
    <source>
        <dbReference type="PROSITE" id="PS51959"/>
    </source>
</evidence>
<keyword evidence="6 11" id="KW-0255">Endonuclease</keyword>
<gene>
    <name evidence="13" type="ORF">ODALV1_LOCUS24817</name>
</gene>
<comment type="similarity">
    <text evidence="2 11">Belongs to the ENDOU family.</text>
</comment>
<keyword evidence="14" id="KW-1185">Reference proteome</keyword>
<keyword evidence="9 11" id="KW-0464">Manganese</keyword>
<organism evidence="13 14">
    <name type="scientific">Orchesella dallaii</name>
    <dbReference type="NCBI Taxonomy" id="48710"/>
    <lineage>
        <taxon>Eukaryota</taxon>
        <taxon>Metazoa</taxon>
        <taxon>Ecdysozoa</taxon>
        <taxon>Arthropoda</taxon>
        <taxon>Hexapoda</taxon>
        <taxon>Collembola</taxon>
        <taxon>Entomobryomorpha</taxon>
        <taxon>Entomobryoidea</taxon>
        <taxon>Orchesellidae</taxon>
        <taxon>Orchesellinae</taxon>
        <taxon>Orchesella</taxon>
    </lineage>
</organism>
<evidence type="ECO:0000256" key="10">
    <source>
        <dbReference type="ARBA" id="ARBA00023239"/>
    </source>
</evidence>
<evidence type="ECO:0000256" key="8">
    <source>
        <dbReference type="ARBA" id="ARBA00022884"/>
    </source>
</evidence>
<dbReference type="PANTHER" id="PTHR12439:SF42">
    <property type="entry name" value="ENDORIBONUCLEASE-RELATED"/>
    <property type="match status" value="1"/>
</dbReference>
<comment type="subunit">
    <text evidence="3 11">Monomer.</text>
</comment>
<evidence type="ECO:0000256" key="1">
    <source>
        <dbReference type="ARBA" id="ARBA00001936"/>
    </source>
</evidence>
<dbReference type="Proteomes" id="UP001642540">
    <property type="component" value="Unassembled WGS sequence"/>
</dbReference>
<dbReference type="PROSITE" id="PS51959">
    <property type="entry name" value="ENDOU"/>
    <property type="match status" value="1"/>
</dbReference>